<comment type="caution">
    <text evidence="13">The sequence shown here is derived from an EMBL/GenBank/DDBJ whole genome shotgun (WGS) entry which is preliminary data.</text>
</comment>
<dbReference type="NCBIfam" id="TIGR01632">
    <property type="entry name" value="L11_bact"/>
    <property type="match status" value="1"/>
</dbReference>
<keyword evidence="6 7" id="KW-0687">Ribonucleoprotein</keyword>
<reference evidence="13 14" key="1">
    <citation type="submission" date="2024-06" db="EMBL/GenBank/DDBJ databases">
        <title>Sorghum-associated microbial communities from plants grown in Nebraska, USA.</title>
        <authorList>
            <person name="Schachtman D."/>
        </authorList>
    </citation>
    <scope>NUCLEOTIDE SEQUENCE [LARGE SCALE GENOMIC DNA]</scope>
    <source>
        <strain evidence="13 14">1757</strain>
    </source>
</reference>
<evidence type="ECO:0000256" key="7">
    <source>
        <dbReference type="HAMAP-Rule" id="MF_00736"/>
    </source>
</evidence>
<evidence type="ECO:0000256" key="5">
    <source>
        <dbReference type="ARBA" id="ARBA00022980"/>
    </source>
</evidence>
<evidence type="ECO:0000313" key="13">
    <source>
        <dbReference type="EMBL" id="MET4568460.1"/>
    </source>
</evidence>
<evidence type="ECO:0000256" key="2">
    <source>
        <dbReference type="ARBA" id="ARBA00022481"/>
    </source>
</evidence>
<dbReference type="Pfam" id="PF03946">
    <property type="entry name" value="Ribosomal_L11_N"/>
    <property type="match status" value="1"/>
</dbReference>
<dbReference type="Gene3D" id="3.30.1550.10">
    <property type="entry name" value="Ribosomal protein L11/L12, N-terminal domain"/>
    <property type="match status" value="1"/>
</dbReference>
<dbReference type="InterPro" id="IPR020783">
    <property type="entry name" value="Ribosomal_uL11_C"/>
</dbReference>
<evidence type="ECO:0000256" key="6">
    <source>
        <dbReference type="ARBA" id="ARBA00023274"/>
    </source>
</evidence>
<keyword evidence="14" id="KW-1185">Reference proteome</keyword>
<dbReference type="SUPFAM" id="SSF46906">
    <property type="entry name" value="Ribosomal protein L11, C-terminal domain"/>
    <property type="match status" value="1"/>
</dbReference>
<dbReference type="PANTHER" id="PTHR11661:SF1">
    <property type="entry name" value="LARGE RIBOSOMAL SUBUNIT PROTEIN UL11M"/>
    <property type="match status" value="1"/>
</dbReference>
<proteinExistence type="inferred from homology"/>
<dbReference type="InterPro" id="IPR020785">
    <property type="entry name" value="Ribosomal_uL11_CS"/>
</dbReference>
<organism evidence="13 14">
    <name type="scientific">Rhodanobacter soli</name>
    <dbReference type="NCBI Taxonomy" id="590609"/>
    <lineage>
        <taxon>Bacteria</taxon>
        <taxon>Pseudomonadati</taxon>
        <taxon>Pseudomonadota</taxon>
        <taxon>Gammaproteobacteria</taxon>
        <taxon>Lysobacterales</taxon>
        <taxon>Rhodanobacteraceae</taxon>
        <taxon>Rhodanobacter</taxon>
    </lineage>
</organism>
<dbReference type="GO" id="GO:0005840">
    <property type="term" value="C:ribosome"/>
    <property type="evidence" value="ECO:0007669"/>
    <property type="project" value="UniProtKB-KW"/>
</dbReference>
<dbReference type="SMART" id="SM00649">
    <property type="entry name" value="RL11"/>
    <property type="match status" value="1"/>
</dbReference>
<evidence type="ECO:0000256" key="9">
    <source>
        <dbReference type="RuleBase" id="RU003979"/>
    </source>
</evidence>
<dbReference type="InterPro" id="IPR036796">
    <property type="entry name" value="Ribosomal_uL11_N_sf"/>
</dbReference>
<feature type="region of interest" description="Disordered" evidence="10">
    <location>
        <begin position="1"/>
        <end position="25"/>
    </location>
</feature>
<dbReference type="Proteomes" id="UP001549251">
    <property type="component" value="Unassembled WGS sequence"/>
</dbReference>
<accession>A0ABV2PUN7</accession>
<comment type="function">
    <text evidence="7 9">Forms part of the ribosomal stalk which helps the ribosome interact with GTP-bound translation factors.</text>
</comment>
<dbReference type="Gene3D" id="1.10.10.250">
    <property type="entry name" value="Ribosomal protein L11, C-terminal domain"/>
    <property type="match status" value="1"/>
</dbReference>
<keyword evidence="4 7" id="KW-0694">RNA-binding</keyword>
<feature type="domain" description="Large ribosomal subunit protein uL11 C-terminal" evidence="11">
    <location>
        <begin position="102"/>
        <end position="170"/>
    </location>
</feature>
<dbReference type="InterPro" id="IPR036769">
    <property type="entry name" value="Ribosomal_uL11_C_sf"/>
</dbReference>
<dbReference type="SUPFAM" id="SSF54747">
    <property type="entry name" value="Ribosomal L11/L12e N-terminal domain"/>
    <property type="match status" value="1"/>
</dbReference>
<evidence type="ECO:0000259" key="11">
    <source>
        <dbReference type="Pfam" id="PF00298"/>
    </source>
</evidence>
<comment type="PTM">
    <text evidence="7 9">One or more lysine residues are methylated.</text>
</comment>
<dbReference type="CDD" id="cd00349">
    <property type="entry name" value="Ribosomal_L11"/>
    <property type="match status" value="1"/>
</dbReference>
<evidence type="ECO:0000259" key="12">
    <source>
        <dbReference type="Pfam" id="PF03946"/>
    </source>
</evidence>
<gene>
    <name evidence="7" type="primary">rplK</name>
    <name evidence="13" type="ORF">ABIE04_000787</name>
</gene>
<keyword evidence="5 7" id="KW-0689">Ribosomal protein</keyword>
<dbReference type="HAMAP" id="MF_00736">
    <property type="entry name" value="Ribosomal_uL11"/>
    <property type="match status" value="1"/>
</dbReference>
<evidence type="ECO:0000256" key="1">
    <source>
        <dbReference type="ARBA" id="ARBA00010537"/>
    </source>
</evidence>
<dbReference type="PANTHER" id="PTHR11661">
    <property type="entry name" value="60S RIBOSOMAL PROTEIN L12"/>
    <property type="match status" value="1"/>
</dbReference>
<feature type="domain" description="Large ribosomal subunit protein uL11 N-terminal" evidence="12">
    <location>
        <begin position="39"/>
        <end position="97"/>
    </location>
</feature>
<comment type="similarity">
    <text evidence="1 7 8">Belongs to the universal ribosomal protein uL11 family.</text>
</comment>
<evidence type="ECO:0000256" key="3">
    <source>
        <dbReference type="ARBA" id="ARBA00022730"/>
    </source>
</evidence>
<comment type="subunit">
    <text evidence="7">Part of the ribosomal stalk of the 50S ribosomal subunit. Interacts with L10 and the large rRNA to form the base of the stalk. L10 forms an elongated spine to which L12 dimers bind in a sequential fashion forming a multimeric L10(L12)X complex.</text>
</comment>
<dbReference type="InterPro" id="IPR006519">
    <property type="entry name" value="Ribosomal_uL11_bac-typ"/>
</dbReference>
<dbReference type="InterPro" id="IPR000911">
    <property type="entry name" value="Ribosomal_uL11"/>
</dbReference>
<evidence type="ECO:0000313" key="14">
    <source>
        <dbReference type="Proteomes" id="UP001549251"/>
    </source>
</evidence>
<evidence type="ECO:0000256" key="8">
    <source>
        <dbReference type="RuleBase" id="RU003978"/>
    </source>
</evidence>
<dbReference type="EMBL" id="JBEPSD010000001">
    <property type="protein sequence ID" value="MET4568460.1"/>
    <property type="molecule type" value="Genomic_DNA"/>
</dbReference>
<sequence>MDLHEADLPSIHGTVNSEEPQGAWTREENPMAKKVVGYIKLQVKAGQANPSPPVGPALGQRGLNIMEFCKAFNAATQKLEPGLPIPTIITAYSDRSFTFITKTPPATILLKKATGVAKGSQKPNTDKVGKVTRKQLEDIAKQKEPDLTAADLDAAVRTIAGSARSMGLVVEG</sequence>
<evidence type="ECO:0000256" key="4">
    <source>
        <dbReference type="ARBA" id="ARBA00022884"/>
    </source>
</evidence>
<keyword evidence="3 7" id="KW-0699">rRNA-binding</keyword>
<evidence type="ECO:0000256" key="10">
    <source>
        <dbReference type="SAM" id="MobiDB-lite"/>
    </source>
</evidence>
<keyword evidence="2 7" id="KW-0488">Methylation</keyword>
<dbReference type="Pfam" id="PF00298">
    <property type="entry name" value="Ribosomal_L11"/>
    <property type="match status" value="1"/>
</dbReference>
<protein>
    <recommendedName>
        <fullName evidence="7">Large ribosomal subunit protein uL11</fullName>
    </recommendedName>
</protein>
<name>A0ABV2PUN7_9GAMM</name>
<dbReference type="InterPro" id="IPR020784">
    <property type="entry name" value="Ribosomal_uL11_N"/>
</dbReference>
<dbReference type="PROSITE" id="PS00359">
    <property type="entry name" value="RIBOSOMAL_L11"/>
    <property type="match status" value="1"/>
</dbReference>